<dbReference type="GeneID" id="20672783"/>
<accession>W4K7M6</accession>
<protein>
    <submittedName>
        <fullName evidence="2">Uncharacterized protein</fullName>
    </submittedName>
</protein>
<name>W4K7M6_HETIT</name>
<evidence type="ECO:0000313" key="3">
    <source>
        <dbReference type="Proteomes" id="UP000030671"/>
    </source>
</evidence>
<dbReference type="EMBL" id="KI925458">
    <property type="protein sequence ID" value="ETW81822.1"/>
    <property type="molecule type" value="Genomic_DNA"/>
</dbReference>
<gene>
    <name evidence="2" type="ORF">HETIRDRAFT_409588</name>
</gene>
<evidence type="ECO:0000313" key="2">
    <source>
        <dbReference type="EMBL" id="ETW81822.1"/>
    </source>
</evidence>
<feature type="region of interest" description="Disordered" evidence="1">
    <location>
        <begin position="28"/>
        <end position="52"/>
    </location>
</feature>
<keyword evidence="3" id="KW-1185">Reference proteome</keyword>
<dbReference type="InParanoid" id="W4K7M6"/>
<organism evidence="2 3">
    <name type="scientific">Heterobasidion irregulare (strain TC 32-1)</name>
    <dbReference type="NCBI Taxonomy" id="747525"/>
    <lineage>
        <taxon>Eukaryota</taxon>
        <taxon>Fungi</taxon>
        <taxon>Dikarya</taxon>
        <taxon>Basidiomycota</taxon>
        <taxon>Agaricomycotina</taxon>
        <taxon>Agaricomycetes</taxon>
        <taxon>Russulales</taxon>
        <taxon>Bondarzewiaceae</taxon>
        <taxon>Heterobasidion</taxon>
        <taxon>Heterobasidion annosum species complex</taxon>
    </lineage>
</organism>
<evidence type="ECO:0000256" key="1">
    <source>
        <dbReference type="SAM" id="MobiDB-lite"/>
    </source>
</evidence>
<reference evidence="2 3" key="1">
    <citation type="journal article" date="2012" name="New Phytol.">
        <title>Insight into trade-off between wood decay and parasitism from the genome of a fungal forest pathogen.</title>
        <authorList>
            <person name="Olson A."/>
            <person name="Aerts A."/>
            <person name="Asiegbu F."/>
            <person name="Belbahri L."/>
            <person name="Bouzid O."/>
            <person name="Broberg A."/>
            <person name="Canback B."/>
            <person name="Coutinho P.M."/>
            <person name="Cullen D."/>
            <person name="Dalman K."/>
            <person name="Deflorio G."/>
            <person name="van Diepen L.T."/>
            <person name="Dunand C."/>
            <person name="Duplessis S."/>
            <person name="Durling M."/>
            <person name="Gonthier P."/>
            <person name="Grimwood J."/>
            <person name="Fossdal C.G."/>
            <person name="Hansson D."/>
            <person name="Henrissat B."/>
            <person name="Hietala A."/>
            <person name="Himmelstrand K."/>
            <person name="Hoffmeister D."/>
            <person name="Hogberg N."/>
            <person name="James T.Y."/>
            <person name="Karlsson M."/>
            <person name="Kohler A."/>
            <person name="Kues U."/>
            <person name="Lee Y.H."/>
            <person name="Lin Y.C."/>
            <person name="Lind M."/>
            <person name="Lindquist E."/>
            <person name="Lombard V."/>
            <person name="Lucas S."/>
            <person name="Lunden K."/>
            <person name="Morin E."/>
            <person name="Murat C."/>
            <person name="Park J."/>
            <person name="Raffaello T."/>
            <person name="Rouze P."/>
            <person name="Salamov A."/>
            <person name="Schmutz J."/>
            <person name="Solheim H."/>
            <person name="Stahlberg J."/>
            <person name="Velez H."/>
            <person name="de Vries R.P."/>
            <person name="Wiebenga A."/>
            <person name="Woodward S."/>
            <person name="Yakovlev I."/>
            <person name="Garbelotto M."/>
            <person name="Martin F."/>
            <person name="Grigoriev I.V."/>
            <person name="Stenlid J."/>
        </authorList>
    </citation>
    <scope>NUCLEOTIDE SEQUENCE [LARGE SCALE GENOMIC DNA]</scope>
    <source>
        <strain evidence="2 3">TC 32-1</strain>
    </source>
</reference>
<dbReference type="HOGENOM" id="CLU_3087502_0_0_1"/>
<dbReference type="Proteomes" id="UP000030671">
    <property type="component" value="Unassembled WGS sequence"/>
</dbReference>
<dbReference type="RefSeq" id="XP_009546423.1">
    <property type="nucleotide sequence ID" value="XM_009548128.1"/>
</dbReference>
<proteinExistence type="predicted"/>
<dbReference type="KEGG" id="hir:HETIRDRAFT_409588"/>
<dbReference type="AlphaFoldDB" id="W4K7M6"/>
<sequence length="52" mass="5754">MRYTAAVKPPAGYAREDSDPLTTERLMRAGEGATMGQTRCGTGWHGERSRRN</sequence>